<dbReference type="EMBL" id="KK120921">
    <property type="protein sequence ID" value="KFM79369.1"/>
    <property type="molecule type" value="Genomic_DNA"/>
</dbReference>
<feature type="region of interest" description="Disordered" evidence="1">
    <location>
        <begin position="1"/>
        <end position="28"/>
    </location>
</feature>
<evidence type="ECO:0000256" key="1">
    <source>
        <dbReference type="SAM" id="MobiDB-lite"/>
    </source>
</evidence>
<sequence length="109" mass="12101">MDVQEETGDKKVQKPNLENPESRKPDTEKVFHVDDPLKCRSIRIGKLVVHPKAPLSYVPVYLSRDGIAFEVPMVSNPAKFSSVVLTAHDVAGILGDFEENSPIVFLCPQ</sequence>
<evidence type="ECO:0000313" key="2">
    <source>
        <dbReference type="EMBL" id="KFM79369.1"/>
    </source>
</evidence>
<protein>
    <submittedName>
        <fullName evidence="2">Uncharacterized protein</fullName>
    </submittedName>
</protein>
<feature type="non-terminal residue" evidence="2">
    <location>
        <position position="109"/>
    </location>
</feature>
<name>A0A087UPT0_STEMI</name>
<accession>A0A087UPT0</accession>
<reference evidence="2 3" key="1">
    <citation type="submission" date="2013-11" db="EMBL/GenBank/DDBJ databases">
        <title>Genome sequencing of Stegodyphus mimosarum.</title>
        <authorList>
            <person name="Bechsgaard J."/>
        </authorList>
    </citation>
    <scope>NUCLEOTIDE SEQUENCE [LARGE SCALE GENOMIC DNA]</scope>
</reference>
<keyword evidence="3" id="KW-1185">Reference proteome</keyword>
<dbReference type="Proteomes" id="UP000054359">
    <property type="component" value="Unassembled WGS sequence"/>
</dbReference>
<organism evidence="2 3">
    <name type="scientific">Stegodyphus mimosarum</name>
    <name type="common">African social velvet spider</name>
    <dbReference type="NCBI Taxonomy" id="407821"/>
    <lineage>
        <taxon>Eukaryota</taxon>
        <taxon>Metazoa</taxon>
        <taxon>Ecdysozoa</taxon>
        <taxon>Arthropoda</taxon>
        <taxon>Chelicerata</taxon>
        <taxon>Arachnida</taxon>
        <taxon>Araneae</taxon>
        <taxon>Araneomorphae</taxon>
        <taxon>Entelegynae</taxon>
        <taxon>Eresoidea</taxon>
        <taxon>Eresidae</taxon>
        <taxon>Stegodyphus</taxon>
    </lineage>
</organism>
<evidence type="ECO:0000313" key="3">
    <source>
        <dbReference type="Proteomes" id="UP000054359"/>
    </source>
</evidence>
<proteinExistence type="predicted"/>
<gene>
    <name evidence="2" type="ORF">X975_16771</name>
</gene>
<dbReference type="AlphaFoldDB" id="A0A087UPT0"/>